<protein>
    <submittedName>
        <fullName evidence="4">NADPH-dependent 2,4-dienoyl-CoA reductase/sulfur reductase-like enzyme</fullName>
    </submittedName>
</protein>
<proteinExistence type="predicted"/>
<dbReference type="CDD" id="cd19946">
    <property type="entry name" value="GlpA-like_Fer2_BFD-like"/>
    <property type="match status" value="1"/>
</dbReference>
<dbReference type="Gene3D" id="3.50.50.60">
    <property type="entry name" value="FAD/NAD(P)-binding domain"/>
    <property type="match status" value="2"/>
</dbReference>
<dbReference type="PANTHER" id="PTHR42949:SF3">
    <property type="entry name" value="ANAEROBIC GLYCEROL-3-PHOSPHATE DEHYDROGENASE SUBUNIT B"/>
    <property type="match status" value="1"/>
</dbReference>
<name>A0ABU0J375_9HYPH</name>
<dbReference type="PRINTS" id="PR00469">
    <property type="entry name" value="PNDRDTASEII"/>
</dbReference>
<dbReference type="PIRSF" id="PIRSF037495">
    <property type="entry name" value="Opine_OX_OoxA/HcnB"/>
    <property type="match status" value="1"/>
</dbReference>
<evidence type="ECO:0000259" key="2">
    <source>
        <dbReference type="Pfam" id="PF04324"/>
    </source>
</evidence>
<keyword evidence="1" id="KW-0560">Oxidoreductase</keyword>
<dbReference type="Proteomes" id="UP001242480">
    <property type="component" value="Unassembled WGS sequence"/>
</dbReference>
<evidence type="ECO:0000313" key="5">
    <source>
        <dbReference type="Proteomes" id="UP001242480"/>
    </source>
</evidence>
<evidence type="ECO:0000256" key="1">
    <source>
        <dbReference type="ARBA" id="ARBA00023002"/>
    </source>
</evidence>
<keyword evidence="5" id="KW-1185">Reference proteome</keyword>
<dbReference type="InterPro" id="IPR023753">
    <property type="entry name" value="FAD/NAD-binding_dom"/>
</dbReference>
<dbReference type="EMBL" id="JAUSVX010000002">
    <property type="protein sequence ID" value="MDQ0468716.1"/>
    <property type="molecule type" value="Genomic_DNA"/>
</dbReference>
<comment type="caution">
    <text evidence="4">The sequence shown here is derived from an EMBL/GenBank/DDBJ whole genome shotgun (WGS) entry which is preliminary data.</text>
</comment>
<organism evidence="4 5">
    <name type="scientific">Labrys wisconsinensis</name>
    <dbReference type="NCBI Taxonomy" id="425677"/>
    <lineage>
        <taxon>Bacteria</taxon>
        <taxon>Pseudomonadati</taxon>
        <taxon>Pseudomonadota</taxon>
        <taxon>Alphaproteobacteria</taxon>
        <taxon>Hyphomicrobiales</taxon>
        <taxon>Xanthobacteraceae</taxon>
        <taxon>Labrys</taxon>
    </lineage>
</organism>
<dbReference type="Gene3D" id="1.10.10.1100">
    <property type="entry name" value="BFD-like [2Fe-2S]-binding domain"/>
    <property type="match status" value="1"/>
</dbReference>
<reference evidence="4 5" key="1">
    <citation type="submission" date="2023-07" db="EMBL/GenBank/DDBJ databases">
        <title>Genomic Encyclopedia of Type Strains, Phase IV (KMG-IV): sequencing the most valuable type-strain genomes for metagenomic binning, comparative biology and taxonomic classification.</title>
        <authorList>
            <person name="Goeker M."/>
        </authorList>
    </citation>
    <scope>NUCLEOTIDE SEQUENCE [LARGE SCALE GENOMIC DNA]</scope>
    <source>
        <strain evidence="4 5">DSM 19619</strain>
    </source>
</reference>
<dbReference type="InterPro" id="IPR017224">
    <property type="entry name" value="Opine_Oxase_asu/HCN_bsu"/>
</dbReference>
<dbReference type="InterPro" id="IPR041854">
    <property type="entry name" value="BFD-like_2Fe2S-bd_dom_sf"/>
</dbReference>
<dbReference type="PRINTS" id="PR00368">
    <property type="entry name" value="FADPNR"/>
</dbReference>
<feature type="domain" description="BFD-like [2Fe-2S]-binding" evidence="2">
    <location>
        <begin position="375"/>
        <end position="424"/>
    </location>
</feature>
<dbReference type="InterPro" id="IPR007419">
    <property type="entry name" value="BFD-like_2Fe2S-bd_dom"/>
</dbReference>
<dbReference type="RefSeq" id="WP_307270300.1">
    <property type="nucleotide sequence ID" value="NZ_JAUSVX010000002.1"/>
</dbReference>
<evidence type="ECO:0000259" key="3">
    <source>
        <dbReference type="Pfam" id="PF07992"/>
    </source>
</evidence>
<dbReference type="InterPro" id="IPR036188">
    <property type="entry name" value="FAD/NAD-bd_sf"/>
</dbReference>
<accession>A0ABU0J375</accession>
<dbReference type="SUPFAM" id="SSF51905">
    <property type="entry name" value="FAD/NAD(P)-binding domain"/>
    <property type="match status" value="1"/>
</dbReference>
<dbReference type="Pfam" id="PF07992">
    <property type="entry name" value="Pyr_redox_2"/>
    <property type="match status" value="1"/>
</dbReference>
<evidence type="ECO:0000313" key="4">
    <source>
        <dbReference type="EMBL" id="MDQ0468716.1"/>
    </source>
</evidence>
<dbReference type="PANTHER" id="PTHR42949">
    <property type="entry name" value="ANAEROBIC GLYCEROL-3-PHOSPHATE DEHYDROGENASE SUBUNIT B"/>
    <property type="match status" value="1"/>
</dbReference>
<dbReference type="InterPro" id="IPR051691">
    <property type="entry name" value="Metab_Enz_Cyan_OpOx_G3PDH"/>
</dbReference>
<sequence length="473" mass="48984">MRRIVTDVAVIGAGPAGLSAALAAARAGARVELLDAGAAPGGQYWMRDLDPERRGRGQSAEGLAAAAQARDAGIGMHLGAEVWGVFPDLRICATGPDGPIELAPRALVIATGAQDRVMPFPGWTLAGVMAPGAGQRLAKLGGVAAGRRIVLAGSGPFLAAVAATLGRLGAAPAVLVEARRPDLAVAGHLARFPERWREAVGLVRALAAIPQRRFGWMVTHALGQDRLEAVRIAPIGADGRLDRSRSELVPDVDALLVGWGFRPSIEISSLLRCRHRHDEATGGWFCAVDPDTGATSVPGVFAAGEVTGIAGSLPARYSGRLAGLGAAAFLGLSVPSQDRRATIVRLGRARAFAAGLNRLFEPPAAVLEAVEDSCIVCRCEEVSRAEIAEAYRDGTAGVQGAKLWARAGMGRCQGRVCGWAVARLWAEATGQDPAGAGFNRPRLPIRPVPLSEALAALQPEEPGQVAGAPSRAP</sequence>
<feature type="domain" description="FAD/NAD(P)-binding" evidence="3">
    <location>
        <begin position="7"/>
        <end position="308"/>
    </location>
</feature>
<dbReference type="Pfam" id="PF04324">
    <property type="entry name" value="Fer2_BFD"/>
    <property type="match status" value="1"/>
</dbReference>
<gene>
    <name evidence="4" type="ORF">QO011_001716</name>
</gene>